<protein>
    <recommendedName>
        <fullName evidence="3">F-box domain-containing protein</fullName>
    </recommendedName>
</protein>
<evidence type="ECO:0000313" key="2">
    <source>
        <dbReference type="Proteomes" id="UP001239445"/>
    </source>
</evidence>
<sequence>MVVDYAPLTFSSDIMVLSLLDLPEEHLLMIMKLLDPGAIQCLRRTTQVFLRLFSHPTFRDSHYHYGKKLTKRLPWSRANLDIEREGYSDSVRALLRSEETRKQCFTCQKTSREKPQLVNHLANDKSFCRACGVLHPAAFFPPSQRDNGIRVKSTCIGQTGYVRLCEHEVITRAEIGRKWRTASQLSDADTGKAKCVILKQCKHPSHEPKISHDVQSPEGPVISRHTCPWAALWRCGHAVVLDLRWTGHMCHVSPDENGSFSAAAMEQRIHELRRGAAEYMVPQTGPGNTNLPEMRCFDPNACGCLDYGGRYPSFSRSAVRPDGADTCCLVHPNARLLPLRDSTSSLMNPPEVPRHFTQSMLSGALGGISGYLILPCRCAASAQCLLVFYCRRIVCGPAWQPVWRTLDYAWFEALDPDSYSLCQDQSSRGALWCLDPSCTKFYRYLERPVVRKCCKPAVVDFFPILDVCPRDRDYSQRPIESTIAGTWYEQQLPEAIRRKMLKLLWNRVVKHFMFAEDTPRFTGEAKA</sequence>
<reference evidence="1" key="1">
    <citation type="submission" date="2023-06" db="EMBL/GenBank/DDBJ databases">
        <title>Genome-scale phylogeny and comparative genomics of the fungal order Sordariales.</title>
        <authorList>
            <consortium name="Lawrence Berkeley National Laboratory"/>
            <person name="Hensen N."/>
            <person name="Bonometti L."/>
            <person name="Westerberg I."/>
            <person name="Brannstrom I.O."/>
            <person name="Guillou S."/>
            <person name="Cros-Aarteil S."/>
            <person name="Calhoun S."/>
            <person name="Haridas S."/>
            <person name="Kuo A."/>
            <person name="Mondo S."/>
            <person name="Pangilinan J."/>
            <person name="Riley R."/>
            <person name="Labutti K."/>
            <person name="Andreopoulos B."/>
            <person name="Lipzen A."/>
            <person name="Chen C."/>
            <person name="Yanf M."/>
            <person name="Daum C."/>
            <person name="Ng V."/>
            <person name="Clum A."/>
            <person name="Steindorff A."/>
            <person name="Ohm R."/>
            <person name="Martin F."/>
            <person name="Silar P."/>
            <person name="Natvig D."/>
            <person name="Lalanne C."/>
            <person name="Gautier V."/>
            <person name="Ament-Velasquez S.L."/>
            <person name="Kruys A."/>
            <person name="Hutchinson M.I."/>
            <person name="Powell A.J."/>
            <person name="Barry K."/>
            <person name="Miller A.N."/>
            <person name="Grigoriev I.V."/>
            <person name="Debuchy R."/>
            <person name="Gladieux P."/>
            <person name="Thoren M.H."/>
            <person name="Johannesson H."/>
        </authorList>
    </citation>
    <scope>NUCLEOTIDE SEQUENCE</scope>
    <source>
        <strain evidence="1">PSN4</strain>
    </source>
</reference>
<evidence type="ECO:0000313" key="1">
    <source>
        <dbReference type="EMBL" id="KAK1757993.1"/>
    </source>
</evidence>
<dbReference type="AlphaFoldDB" id="A0AAJ0FC56"/>
<name>A0AAJ0FC56_9PEZI</name>
<comment type="caution">
    <text evidence="1">The sequence shown here is derived from an EMBL/GenBank/DDBJ whole genome shotgun (WGS) entry which is preliminary data.</text>
</comment>
<dbReference type="Proteomes" id="UP001239445">
    <property type="component" value="Unassembled WGS sequence"/>
</dbReference>
<keyword evidence="2" id="KW-1185">Reference proteome</keyword>
<organism evidence="1 2">
    <name type="scientific">Echria macrotheca</name>
    <dbReference type="NCBI Taxonomy" id="438768"/>
    <lineage>
        <taxon>Eukaryota</taxon>
        <taxon>Fungi</taxon>
        <taxon>Dikarya</taxon>
        <taxon>Ascomycota</taxon>
        <taxon>Pezizomycotina</taxon>
        <taxon>Sordariomycetes</taxon>
        <taxon>Sordariomycetidae</taxon>
        <taxon>Sordariales</taxon>
        <taxon>Schizotheciaceae</taxon>
        <taxon>Echria</taxon>
    </lineage>
</organism>
<evidence type="ECO:0008006" key="3">
    <source>
        <dbReference type="Google" id="ProtNLM"/>
    </source>
</evidence>
<dbReference type="EMBL" id="MU839829">
    <property type="protein sequence ID" value="KAK1757993.1"/>
    <property type="molecule type" value="Genomic_DNA"/>
</dbReference>
<accession>A0AAJ0FC56</accession>
<proteinExistence type="predicted"/>
<gene>
    <name evidence="1" type="ORF">QBC47DRAFT_357895</name>
</gene>